<dbReference type="AlphaFoldDB" id="A0A183MP46"/>
<name>A0A183MP46_9TREM</name>
<reference evidence="2 3" key="1">
    <citation type="submission" date="2018-11" db="EMBL/GenBank/DDBJ databases">
        <authorList>
            <consortium name="Pathogen Informatics"/>
        </authorList>
    </citation>
    <scope>NUCLEOTIDE SEQUENCE [LARGE SCALE GENOMIC DNA]</scope>
    <source>
        <strain evidence="2 3">Zambia</strain>
    </source>
</reference>
<proteinExistence type="predicted"/>
<feature type="region of interest" description="Disordered" evidence="1">
    <location>
        <begin position="1"/>
        <end position="26"/>
    </location>
</feature>
<sequence length="90" mass="10363">MICISRPQYTQGENQRKNNNPITLDGETLEDAESFTYLVSSSIDEQRESESDVKERIGKSREAFLQLNNICNSKQQSANQYQSHNLQYDS</sequence>
<evidence type="ECO:0000313" key="2">
    <source>
        <dbReference type="EMBL" id="VDP25325.1"/>
    </source>
</evidence>
<keyword evidence="3" id="KW-1185">Reference proteome</keyword>
<protein>
    <submittedName>
        <fullName evidence="2">Uncharacterized protein</fullName>
    </submittedName>
</protein>
<dbReference type="EMBL" id="UZAI01017471">
    <property type="protein sequence ID" value="VDP25325.1"/>
    <property type="molecule type" value="Genomic_DNA"/>
</dbReference>
<evidence type="ECO:0000256" key="1">
    <source>
        <dbReference type="SAM" id="MobiDB-lite"/>
    </source>
</evidence>
<organism evidence="2 3">
    <name type="scientific">Schistosoma margrebowiei</name>
    <dbReference type="NCBI Taxonomy" id="48269"/>
    <lineage>
        <taxon>Eukaryota</taxon>
        <taxon>Metazoa</taxon>
        <taxon>Spiralia</taxon>
        <taxon>Lophotrochozoa</taxon>
        <taxon>Platyhelminthes</taxon>
        <taxon>Trematoda</taxon>
        <taxon>Digenea</taxon>
        <taxon>Strigeidida</taxon>
        <taxon>Schistosomatoidea</taxon>
        <taxon>Schistosomatidae</taxon>
        <taxon>Schistosoma</taxon>
    </lineage>
</organism>
<gene>
    <name evidence="2" type="ORF">SMRZ_LOCUS17821</name>
</gene>
<feature type="compositionally biased region" description="Polar residues" evidence="1">
    <location>
        <begin position="7"/>
        <end position="22"/>
    </location>
</feature>
<dbReference type="Proteomes" id="UP000277204">
    <property type="component" value="Unassembled WGS sequence"/>
</dbReference>
<evidence type="ECO:0000313" key="3">
    <source>
        <dbReference type="Proteomes" id="UP000277204"/>
    </source>
</evidence>
<accession>A0A183MP46</accession>